<proteinExistence type="inferred from homology"/>
<dbReference type="RefSeq" id="WP_131749021.1">
    <property type="nucleotide sequence ID" value="NZ_CAACYI010000001.1"/>
</dbReference>
<evidence type="ECO:0000259" key="4">
    <source>
        <dbReference type="SMART" id="SM00382"/>
    </source>
</evidence>
<dbReference type="Gene3D" id="3.40.50.300">
    <property type="entry name" value="P-loop containing nucleotide triphosphate hydrolases"/>
    <property type="match status" value="1"/>
</dbReference>
<dbReference type="InterPro" id="IPR027417">
    <property type="entry name" value="P-loop_NTPase"/>
</dbReference>
<keyword evidence="2" id="KW-0547">Nucleotide-binding</keyword>
<organism evidence="5 6">
    <name type="scientific">Urinicoccus massiliensis</name>
    <dbReference type="NCBI Taxonomy" id="1723382"/>
    <lineage>
        <taxon>Bacteria</taxon>
        <taxon>Bacillati</taxon>
        <taxon>Bacillota</taxon>
        <taxon>Tissierellia</taxon>
        <taxon>Tissierellales</taxon>
        <taxon>Peptoniphilaceae</taxon>
        <taxon>Urinicoccus</taxon>
    </lineage>
</organism>
<name>A0A8H2R181_9FIRM</name>
<reference evidence="5 6" key="1">
    <citation type="submission" date="2019-02" db="EMBL/GenBank/DDBJ databases">
        <authorList>
            <consortium name="Pathogen Informatics"/>
        </authorList>
    </citation>
    <scope>NUCLEOTIDE SEQUENCE [LARGE SCALE GENOMIC DNA]</scope>
    <source>
        <strain evidence="5 6">3012STDY7089603</strain>
    </source>
</reference>
<dbReference type="PANTHER" id="PTHR32039">
    <property type="entry name" value="MAGNESIUM-CHELATASE SUBUNIT CHLI"/>
    <property type="match status" value="1"/>
</dbReference>
<dbReference type="SUPFAM" id="SSF54211">
    <property type="entry name" value="Ribosomal protein S5 domain 2-like"/>
    <property type="match status" value="1"/>
</dbReference>
<dbReference type="InterPro" id="IPR045006">
    <property type="entry name" value="CHLI-like"/>
</dbReference>
<dbReference type="NCBIfam" id="TIGR00368">
    <property type="entry name" value="YifB family Mg chelatase-like AAA ATPase"/>
    <property type="match status" value="1"/>
</dbReference>
<keyword evidence="6" id="KW-1185">Reference proteome</keyword>
<dbReference type="Pfam" id="PF13541">
    <property type="entry name" value="ChlI"/>
    <property type="match status" value="1"/>
</dbReference>
<evidence type="ECO:0000313" key="6">
    <source>
        <dbReference type="Proteomes" id="UP000377798"/>
    </source>
</evidence>
<dbReference type="InterPro" id="IPR001208">
    <property type="entry name" value="MCM_dom"/>
</dbReference>
<keyword evidence="3" id="KW-0067">ATP-binding</keyword>
<evidence type="ECO:0000256" key="1">
    <source>
        <dbReference type="ARBA" id="ARBA00006354"/>
    </source>
</evidence>
<evidence type="ECO:0000256" key="2">
    <source>
        <dbReference type="ARBA" id="ARBA00022741"/>
    </source>
</evidence>
<dbReference type="GO" id="GO:0003677">
    <property type="term" value="F:DNA binding"/>
    <property type="evidence" value="ECO:0007669"/>
    <property type="project" value="InterPro"/>
</dbReference>
<dbReference type="PANTHER" id="PTHR32039:SF7">
    <property type="entry name" value="COMPETENCE PROTEIN COMM"/>
    <property type="match status" value="1"/>
</dbReference>
<dbReference type="SUPFAM" id="SSF52540">
    <property type="entry name" value="P-loop containing nucleoside triphosphate hydrolases"/>
    <property type="match status" value="1"/>
</dbReference>
<dbReference type="InterPro" id="IPR014721">
    <property type="entry name" value="Ribsml_uS5_D2-typ_fold_subgr"/>
</dbReference>
<accession>A0A8H2R181</accession>
<dbReference type="InterPro" id="IPR003593">
    <property type="entry name" value="AAA+_ATPase"/>
</dbReference>
<sequence length="509" mass="57223">MYSRIKTCTLEGLEGHIVQVECDLSRGLPKINIVGLPDAAIKESSERARAAIKNSQLDFPLKRITINLSPASLKKDGTQMDLAICIAILAANGEVAEDKIEDYIYIGEVNLDGQVTAIEGALPMIISLREKGYRKVIVPYKNRKECAAISDMEIYPVNSLVEVVEFINGEREIKSQAAEIFQESSKRYDVDFSEIRGQRLLKRAMEIAAAGGHNLLMIGSPGCGKSMAAKRLSTILPPLTFEESIEVTKIYSVAGLLKDENLIKERPFRSPHHTSSSVSLIGGGRIPKPGEVSLAHNGVLYLDELAEFSRNVIEVLRQPMEDHSIHIARAQASLTYPANFMFVGSMNPCPCGYYGHPTEPCQCSTQSIQRYLGKISHPLLDRIDIHVELSPVKFKDISADIKEETSEEIRKRVIGARNRQIERFKESNYFCNANIKDREIKKYCKIDRDSEKIIEMAFKKYHFSARSYHKILKVARTIADLSGSENIKQDHLLEAIRYRSVESKYWGSR</sequence>
<dbReference type="GO" id="GO:0005524">
    <property type="term" value="F:ATP binding"/>
    <property type="evidence" value="ECO:0007669"/>
    <property type="project" value="UniProtKB-KW"/>
</dbReference>
<dbReference type="SMART" id="SM00382">
    <property type="entry name" value="AAA"/>
    <property type="match status" value="1"/>
</dbReference>
<dbReference type="PRINTS" id="PR01657">
    <property type="entry name" value="MCMFAMILY"/>
</dbReference>
<dbReference type="InterPro" id="IPR000523">
    <property type="entry name" value="Mg_chelatse_chII-like_cat_dom"/>
</dbReference>
<dbReference type="AlphaFoldDB" id="A0A8H2R181"/>
<evidence type="ECO:0000313" key="5">
    <source>
        <dbReference type="EMBL" id="VFB16408.1"/>
    </source>
</evidence>
<comment type="caution">
    <text evidence="5">The sequence shown here is derived from an EMBL/GenBank/DDBJ whole genome shotgun (WGS) entry which is preliminary data.</text>
</comment>
<dbReference type="InterPro" id="IPR020568">
    <property type="entry name" value="Ribosomal_Su5_D2-typ_SF"/>
</dbReference>
<dbReference type="InterPro" id="IPR004482">
    <property type="entry name" value="Mg_chelat-rel"/>
</dbReference>
<dbReference type="Proteomes" id="UP000377798">
    <property type="component" value="Unassembled WGS sequence"/>
</dbReference>
<feature type="domain" description="AAA+ ATPase" evidence="4">
    <location>
        <begin position="211"/>
        <end position="393"/>
    </location>
</feature>
<evidence type="ECO:0000256" key="3">
    <source>
        <dbReference type="ARBA" id="ARBA00022840"/>
    </source>
</evidence>
<dbReference type="Pfam" id="PF01078">
    <property type="entry name" value="Mg_chelatase"/>
    <property type="match status" value="1"/>
</dbReference>
<dbReference type="Gene3D" id="3.30.230.10">
    <property type="match status" value="1"/>
</dbReference>
<comment type="similarity">
    <text evidence="1">Belongs to the Mg-chelatase subunits D/I family. ComM subfamily.</text>
</comment>
<dbReference type="Pfam" id="PF13335">
    <property type="entry name" value="Mg_chelatase_C"/>
    <property type="match status" value="1"/>
</dbReference>
<gene>
    <name evidence="5" type="primary">comM</name>
    <name evidence="5" type="ORF">NCTC13150_00933</name>
</gene>
<dbReference type="InterPro" id="IPR025158">
    <property type="entry name" value="Mg_chelat-rel_C"/>
</dbReference>
<protein>
    <submittedName>
        <fullName evidence="5">Competence protein ComM</fullName>
    </submittedName>
</protein>
<dbReference type="EMBL" id="CAACYI010000001">
    <property type="protein sequence ID" value="VFB16408.1"/>
    <property type="molecule type" value="Genomic_DNA"/>
</dbReference>